<feature type="active site" description="Nucleophile" evidence="6">
    <location>
        <position position="367"/>
    </location>
</feature>
<dbReference type="RefSeq" id="WP_269422631.1">
    <property type="nucleotide sequence ID" value="NZ_JAPWGY010000002.1"/>
</dbReference>
<evidence type="ECO:0000256" key="2">
    <source>
        <dbReference type="ARBA" id="ARBA00022603"/>
    </source>
</evidence>
<dbReference type="InterPro" id="IPR001678">
    <property type="entry name" value="MeTrfase_RsmB-F_NOP2_dom"/>
</dbReference>
<dbReference type="InterPro" id="IPR049560">
    <property type="entry name" value="MeTrfase_RsmB-F_NOP2_cat"/>
</dbReference>
<comment type="caution">
    <text evidence="8">The sequence shown here is derived from an EMBL/GenBank/DDBJ whole genome shotgun (WGS) entry which is preliminary data.</text>
</comment>
<organism evidence="8 9">
    <name type="scientific">Kiloniella laminariae</name>
    <dbReference type="NCBI Taxonomy" id="454162"/>
    <lineage>
        <taxon>Bacteria</taxon>
        <taxon>Pseudomonadati</taxon>
        <taxon>Pseudomonadota</taxon>
        <taxon>Alphaproteobacteria</taxon>
        <taxon>Rhodospirillales</taxon>
        <taxon>Kiloniellaceae</taxon>
        <taxon>Kiloniella</taxon>
    </lineage>
</organism>
<protein>
    <submittedName>
        <fullName evidence="8">RsmB/NOP family class I SAM-dependent RNA methyltransferase</fullName>
    </submittedName>
</protein>
<name>A0ABT4LH55_9PROT</name>
<dbReference type="EMBL" id="JAPWGY010000002">
    <property type="protein sequence ID" value="MCZ4280429.1"/>
    <property type="molecule type" value="Genomic_DNA"/>
</dbReference>
<gene>
    <name evidence="8" type="ORF">O4H49_06550</name>
</gene>
<accession>A0ABT4LH55</accession>
<evidence type="ECO:0000259" key="7">
    <source>
        <dbReference type="PROSITE" id="PS51686"/>
    </source>
</evidence>
<reference evidence="8" key="1">
    <citation type="submission" date="2022-12" db="EMBL/GenBank/DDBJ databases">
        <title>Bacterial isolates from different developmental stages of Nematostella vectensis.</title>
        <authorList>
            <person name="Fraune S."/>
        </authorList>
    </citation>
    <scope>NUCLEOTIDE SEQUENCE</scope>
    <source>
        <strain evidence="8">G21630-S1</strain>
    </source>
</reference>
<evidence type="ECO:0000313" key="8">
    <source>
        <dbReference type="EMBL" id="MCZ4280429.1"/>
    </source>
</evidence>
<dbReference type="InterPro" id="IPR029063">
    <property type="entry name" value="SAM-dependent_MTases_sf"/>
</dbReference>
<dbReference type="PANTHER" id="PTHR22807">
    <property type="entry name" value="NOP2 YEAST -RELATED NOL1/NOP2/FMU SUN DOMAIN-CONTAINING"/>
    <property type="match status" value="1"/>
</dbReference>
<dbReference type="SUPFAM" id="SSF53335">
    <property type="entry name" value="S-adenosyl-L-methionine-dependent methyltransferases"/>
    <property type="match status" value="1"/>
</dbReference>
<evidence type="ECO:0000256" key="6">
    <source>
        <dbReference type="PROSITE-ProRule" id="PRU01023"/>
    </source>
</evidence>
<dbReference type="PROSITE" id="PS51686">
    <property type="entry name" value="SAM_MT_RSMB_NOP"/>
    <property type="match status" value="1"/>
</dbReference>
<dbReference type="Proteomes" id="UP001069802">
    <property type="component" value="Unassembled WGS sequence"/>
</dbReference>
<dbReference type="Gene3D" id="3.40.50.150">
    <property type="entry name" value="Vaccinia Virus protein VP39"/>
    <property type="match status" value="1"/>
</dbReference>
<evidence type="ECO:0000256" key="4">
    <source>
        <dbReference type="ARBA" id="ARBA00022691"/>
    </source>
</evidence>
<dbReference type="GO" id="GO:0008168">
    <property type="term" value="F:methyltransferase activity"/>
    <property type="evidence" value="ECO:0007669"/>
    <property type="project" value="UniProtKB-KW"/>
</dbReference>
<dbReference type="InterPro" id="IPR023267">
    <property type="entry name" value="RCMT"/>
</dbReference>
<feature type="binding site" evidence="6">
    <location>
        <position position="314"/>
    </location>
    <ligand>
        <name>S-adenosyl-L-methionine</name>
        <dbReference type="ChEBI" id="CHEBI:59789"/>
    </ligand>
</feature>
<dbReference type="GO" id="GO:0032259">
    <property type="term" value="P:methylation"/>
    <property type="evidence" value="ECO:0007669"/>
    <property type="project" value="UniProtKB-KW"/>
</dbReference>
<evidence type="ECO:0000256" key="5">
    <source>
        <dbReference type="ARBA" id="ARBA00022884"/>
    </source>
</evidence>
<dbReference type="PRINTS" id="PR02008">
    <property type="entry name" value="RCMTFAMILY"/>
</dbReference>
<keyword evidence="5 6" id="KW-0694">RNA-binding</keyword>
<sequence length="433" mass="47524">MKPSGRIQTTIELLSEVLESSLPMDRVVTNYLRARRFIGSGDRRDISGRIYGVIRSMCRLDWWTLQAGLEGNSRSLVLAYSLLAEGLKVSDLEIYCDGGQHSPEPLSLFEGEALATLEGFALDHPDMSPAVLGELPDWLFSLFEQQYGAEQARSEVAGLKGEASIDLRVNILRGKRDEVLEQLVSDGIACEKTGHSPWGLRVEGRTTLGNSRAYREGQVEVQDEGSQMIALLCDARPGMSVIDLCAGAGGKTLALAASMENDGDLVAMDVDPKRLQRAEPRVSKAGVGIVRYARLDKVTLRGFAVLGFDRVLVDAPCSGSGTWRRQPDARLHLTRERLDHYRSLQLSVLDQAAPCVKPGGRLIYATCSLFAEENEQQVAAFLKKHPDFTQMDARLVWQSIGGKDCPFQRAAMQLTPAQHGLDGFFCAVLEKAS</sequence>
<keyword evidence="3 6" id="KW-0808">Transferase</keyword>
<dbReference type="CDD" id="cd02440">
    <property type="entry name" value="AdoMet_MTases"/>
    <property type="match status" value="1"/>
</dbReference>
<dbReference type="PANTHER" id="PTHR22807:SF53">
    <property type="entry name" value="RIBOSOMAL RNA SMALL SUBUNIT METHYLTRANSFERASE B-RELATED"/>
    <property type="match status" value="1"/>
</dbReference>
<keyword evidence="4 6" id="KW-0949">S-adenosyl-L-methionine</keyword>
<dbReference type="Pfam" id="PF01189">
    <property type="entry name" value="Methyltr_RsmB-F"/>
    <property type="match status" value="1"/>
</dbReference>
<dbReference type="InterPro" id="IPR054728">
    <property type="entry name" value="RsmB-like_ferredoxin"/>
</dbReference>
<evidence type="ECO:0000256" key="1">
    <source>
        <dbReference type="ARBA" id="ARBA00007494"/>
    </source>
</evidence>
<evidence type="ECO:0000313" key="9">
    <source>
        <dbReference type="Proteomes" id="UP001069802"/>
    </source>
</evidence>
<dbReference type="PROSITE" id="PS01153">
    <property type="entry name" value="NOL1_NOP2_SUN"/>
    <property type="match status" value="1"/>
</dbReference>
<feature type="binding site" evidence="6">
    <location>
        <position position="296"/>
    </location>
    <ligand>
        <name>S-adenosyl-L-methionine</name>
        <dbReference type="ChEBI" id="CHEBI:59789"/>
    </ligand>
</feature>
<keyword evidence="2 6" id="KW-0489">Methyltransferase</keyword>
<keyword evidence="9" id="KW-1185">Reference proteome</keyword>
<proteinExistence type="inferred from homology"/>
<comment type="similarity">
    <text evidence="1 6">Belongs to the class I-like SAM-binding methyltransferase superfamily. RsmB/NOP family.</text>
</comment>
<comment type="caution">
    <text evidence="6">Lacks conserved residue(s) required for the propagation of feature annotation.</text>
</comment>
<evidence type="ECO:0000256" key="3">
    <source>
        <dbReference type="ARBA" id="ARBA00022679"/>
    </source>
</evidence>
<dbReference type="InterPro" id="IPR018314">
    <property type="entry name" value="RsmB/NOL1/NOP2-like_CS"/>
</dbReference>
<feature type="domain" description="SAM-dependent MTase RsmB/NOP-type" evidence="7">
    <location>
        <begin position="155"/>
        <end position="432"/>
    </location>
</feature>
<dbReference type="Pfam" id="PF22458">
    <property type="entry name" value="RsmF-B_ferredox"/>
    <property type="match status" value="1"/>
</dbReference>
<feature type="binding site" evidence="6">
    <location>
        <position position="269"/>
    </location>
    <ligand>
        <name>S-adenosyl-L-methionine</name>
        <dbReference type="ChEBI" id="CHEBI:59789"/>
    </ligand>
</feature>